<keyword evidence="3" id="KW-1185">Reference proteome</keyword>
<sequence length="452" mass="50413">MNKKIEAALNILRCPRTGTRLHIEVDELVSEAGERYPIVDGKPILVRRIQPLHITPPDAAVVSQNIATYSLPPEMATRPGFKIHIGSGNVPCDDPSVISIDILPNTNVDMVAEAEALPFASDAITYAESGAVFEHLYDPLAAVREVRRVLRPGGRFYIDTAFLQGYHGFPCHYFNMTPQAVETFLVDDFKLVKSVVPASGSPAIAVENLLRKFIEALPRTDRERLLTMQTADLLGELSDESRRAPLVAAMSEHMRRSMAASAYVVAEKPSHYASRPAESEAFAELKRNYYAARVGLMQRFYELEHYRGRVLEMDATITGVAPSQSLDTLLQESLVDDTLSPLAWEKATQSLARATAEVSIVRDDWIRKFLTMEIQPDKVTVLTYVDPEQEAAREAEVLRLKDEKRAAWARAHQLEVALQATYASSSWRITAPLRKLMSLLRGRSAAEANVQR</sequence>
<dbReference type="EMBL" id="CAJZAH010000002">
    <property type="protein sequence ID" value="CAG9173024.1"/>
    <property type="molecule type" value="Genomic_DNA"/>
</dbReference>
<organism evidence="2 3">
    <name type="scientific">Cupriavidus respiraculi</name>
    <dbReference type="NCBI Taxonomy" id="195930"/>
    <lineage>
        <taxon>Bacteria</taxon>
        <taxon>Pseudomonadati</taxon>
        <taxon>Pseudomonadota</taxon>
        <taxon>Betaproteobacteria</taxon>
        <taxon>Burkholderiales</taxon>
        <taxon>Burkholderiaceae</taxon>
        <taxon>Cupriavidus</taxon>
    </lineage>
</organism>
<comment type="caution">
    <text evidence="2">The sequence shown here is derived from an EMBL/GenBank/DDBJ whole genome shotgun (WGS) entry which is preliminary data.</text>
</comment>
<gene>
    <name evidence="2" type="ORF">LMG21510_02137</name>
</gene>
<name>A0ABN7YJN2_9BURK</name>
<dbReference type="Pfam" id="PF08241">
    <property type="entry name" value="Methyltransf_11"/>
    <property type="match status" value="1"/>
</dbReference>
<feature type="domain" description="Methyltransferase type 11" evidence="1">
    <location>
        <begin position="110"/>
        <end position="158"/>
    </location>
</feature>
<dbReference type="Proteomes" id="UP000721236">
    <property type="component" value="Unassembled WGS sequence"/>
</dbReference>
<dbReference type="InterPro" id="IPR029063">
    <property type="entry name" value="SAM-dependent_MTases_sf"/>
</dbReference>
<dbReference type="RefSeq" id="WP_224041651.1">
    <property type="nucleotide sequence ID" value="NZ_CAJZAH010000002.1"/>
</dbReference>
<protein>
    <recommendedName>
        <fullName evidence="1">Methyltransferase type 11 domain-containing protein</fullName>
    </recommendedName>
</protein>
<dbReference type="Gene3D" id="3.40.50.150">
    <property type="entry name" value="Vaccinia Virus protein VP39"/>
    <property type="match status" value="1"/>
</dbReference>
<proteinExistence type="predicted"/>
<reference evidence="2 3" key="1">
    <citation type="submission" date="2021-08" db="EMBL/GenBank/DDBJ databases">
        <authorList>
            <person name="Peeters C."/>
        </authorList>
    </citation>
    <scope>NUCLEOTIDE SEQUENCE [LARGE SCALE GENOMIC DNA]</scope>
    <source>
        <strain evidence="2 3">LMG 21510</strain>
    </source>
</reference>
<evidence type="ECO:0000259" key="1">
    <source>
        <dbReference type="Pfam" id="PF08241"/>
    </source>
</evidence>
<dbReference type="SUPFAM" id="SSF53335">
    <property type="entry name" value="S-adenosyl-L-methionine-dependent methyltransferases"/>
    <property type="match status" value="1"/>
</dbReference>
<dbReference type="InterPro" id="IPR013216">
    <property type="entry name" value="Methyltransf_11"/>
</dbReference>
<accession>A0ABN7YJN2</accession>
<evidence type="ECO:0000313" key="3">
    <source>
        <dbReference type="Proteomes" id="UP000721236"/>
    </source>
</evidence>
<evidence type="ECO:0000313" key="2">
    <source>
        <dbReference type="EMBL" id="CAG9173024.1"/>
    </source>
</evidence>